<evidence type="ECO:0000313" key="2">
    <source>
        <dbReference type="EMBL" id="OQE24307.1"/>
    </source>
</evidence>
<dbReference type="STRING" id="303698.A0A1V6TD93"/>
<protein>
    <submittedName>
        <fullName evidence="2">Uncharacterized protein</fullName>
    </submittedName>
</protein>
<keyword evidence="3" id="KW-1185">Reference proteome</keyword>
<dbReference type="OrthoDB" id="125347at2759"/>
<comment type="caution">
    <text evidence="2">The sequence shown here is derived from an EMBL/GenBank/DDBJ whole genome shotgun (WGS) entry which is preliminary data.</text>
</comment>
<accession>A0A1V6TD93</accession>
<feature type="compositionally biased region" description="Basic and acidic residues" evidence="1">
    <location>
        <begin position="62"/>
        <end position="85"/>
    </location>
</feature>
<feature type="region of interest" description="Disordered" evidence="1">
    <location>
        <begin position="1"/>
        <end position="85"/>
    </location>
</feature>
<dbReference type="Proteomes" id="UP000191285">
    <property type="component" value="Unassembled WGS sequence"/>
</dbReference>
<dbReference type="PANTHER" id="PTHR38116:SF1">
    <property type="entry name" value="BZIP DOMAIN-CONTAINING PROTEIN"/>
    <property type="match status" value="1"/>
</dbReference>
<proteinExistence type="predicted"/>
<gene>
    <name evidence="2" type="ORF">PENSTE_c007G04954</name>
</gene>
<evidence type="ECO:0000256" key="1">
    <source>
        <dbReference type="SAM" id="MobiDB-lite"/>
    </source>
</evidence>
<name>A0A1V6TD93_9EURO</name>
<dbReference type="Pfam" id="PF11905">
    <property type="entry name" value="DUF3425"/>
    <property type="match status" value="1"/>
</dbReference>
<sequence length="312" mass="35818">MSAPLRGAPRNGVDDQDMKLRRKLQNRNNQRARRERIGSQRKVKRNDTPYQIGRWRIAGDSTRSESLKPERKKKEYSKIPTTRDKLSHYEPEPSVWTLSMSTFACQSPSLPSPNVDILLSLVQFNTYRAFLDNKMTLSQSVQSVVPGQGVVEYDTAFPGVFHIVPTARTPSSLALTKIQMENLHAPWIDLIPFRHMRDILIQEQCNYDHISLIIDLVGDAPNIEYLSSNDLFPALRNTPQDSKSDSETVQEDGDELTTPRAGFIIWGDPSDESNWELTPGFLRKWPWIMQGSEYLISSTNKWRALRNEEPIY</sequence>
<evidence type="ECO:0000313" key="3">
    <source>
        <dbReference type="Proteomes" id="UP000191285"/>
    </source>
</evidence>
<dbReference type="AlphaFoldDB" id="A0A1V6TD93"/>
<reference evidence="3" key="1">
    <citation type="journal article" date="2017" name="Nat. Microbiol.">
        <title>Global analysis of biosynthetic gene clusters reveals vast potential of secondary metabolite production in Penicillium species.</title>
        <authorList>
            <person name="Nielsen J.C."/>
            <person name="Grijseels S."/>
            <person name="Prigent S."/>
            <person name="Ji B."/>
            <person name="Dainat J."/>
            <person name="Nielsen K.F."/>
            <person name="Frisvad J.C."/>
            <person name="Workman M."/>
            <person name="Nielsen J."/>
        </authorList>
    </citation>
    <scope>NUCLEOTIDE SEQUENCE [LARGE SCALE GENOMIC DNA]</scope>
    <source>
        <strain evidence="3">IBT 24891</strain>
    </source>
</reference>
<organism evidence="2 3">
    <name type="scientific">Penicillium steckii</name>
    <dbReference type="NCBI Taxonomy" id="303698"/>
    <lineage>
        <taxon>Eukaryota</taxon>
        <taxon>Fungi</taxon>
        <taxon>Dikarya</taxon>
        <taxon>Ascomycota</taxon>
        <taxon>Pezizomycotina</taxon>
        <taxon>Eurotiomycetes</taxon>
        <taxon>Eurotiomycetidae</taxon>
        <taxon>Eurotiales</taxon>
        <taxon>Aspergillaceae</taxon>
        <taxon>Penicillium</taxon>
    </lineage>
</organism>
<dbReference type="PANTHER" id="PTHR38116">
    <property type="entry name" value="CHROMOSOME 7, WHOLE GENOME SHOTGUN SEQUENCE"/>
    <property type="match status" value="1"/>
</dbReference>
<dbReference type="EMBL" id="MLKD01000007">
    <property type="protein sequence ID" value="OQE24307.1"/>
    <property type="molecule type" value="Genomic_DNA"/>
</dbReference>
<dbReference type="InterPro" id="IPR021833">
    <property type="entry name" value="DUF3425"/>
</dbReference>
<feature type="compositionally biased region" description="Basic residues" evidence="1">
    <location>
        <begin position="20"/>
        <end position="44"/>
    </location>
</feature>